<dbReference type="SUPFAM" id="SSF53784">
    <property type="entry name" value="Phosphofructokinase"/>
    <property type="match status" value="1"/>
</dbReference>
<dbReference type="Gene3D" id="3.40.50.450">
    <property type="match status" value="1"/>
</dbReference>
<comment type="activity regulation">
    <text evidence="6">Non-allosteric.</text>
</comment>
<dbReference type="GO" id="GO:0046872">
    <property type="term" value="F:metal ion binding"/>
    <property type="evidence" value="ECO:0007669"/>
    <property type="project" value="UniProtKB-KW"/>
</dbReference>
<comment type="similarity">
    <text evidence="6">Belongs to the phosphofructokinase type A (PFKA) family. PPi-dependent PFK group II subfamily. Clade 'B2' sub-subfamily.</text>
</comment>
<reference evidence="8" key="2">
    <citation type="journal article" date="2021" name="PeerJ">
        <title>Extensive microbial diversity within the chicken gut microbiome revealed by metagenomics and culture.</title>
        <authorList>
            <person name="Gilroy R."/>
            <person name="Ravi A."/>
            <person name="Getino M."/>
            <person name="Pursley I."/>
            <person name="Horton D.L."/>
            <person name="Alikhan N.F."/>
            <person name="Baker D."/>
            <person name="Gharbi K."/>
            <person name="Hall N."/>
            <person name="Watson M."/>
            <person name="Adriaenssens E.M."/>
            <person name="Foster-Nyarko E."/>
            <person name="Jarju S."/>
            <person name="Secka A."/>
            <person name="Antonio M."/>
            <person name="Oren A."/>
            <person name="Chaudhuri R.R."/>
            <person name="La Ragione R."/>
            <person name="Hildebrand F."/>
            <person name="Pallen M.J."/>
        </authorList>
    </citation>
    <scope>NUCLEOTIDE SEQUENCE</scope>
    <source>
        <strain evidence="8">ChiGjej2B2-16831</strain>
    </source>
</reference>
<feature type="site" description="Important for catalytic activity and substrate specificity; stabilizes the transition state when the phosphoryl donor is PPi; prevents ATP from binding by mimicking the alpha-phosphate group of ATP" evidence="6">
    <location>
        <position position="116"/>
    </location>
</feature>
<keyword evidence="5 6" id="KW-0460">Magnesium</keyword>
<evidence type="ECO:0000256" key="5">
    <source>
        <dbReference type="ARBA" id="ARBA00022842"/>
    </source>
</evidence>
<evidence type="ECO:0000256" key="6">
    <source>
        <dbReference type="HAMAP-Rule" id="MF_01978"/>
    </source>
</evidence>
<keyword evidence="6" id="KW-0963">Cytoplasm</keyword>
<dbReference type="GO" id="GO:0006002">
    <property type="term" value="P:fructose 6-phosphate metabolic process"/>
    <property type="evidence" value="ECO:0007669"/>
    <property type="project" value="InterPro"/>
</dbReference>
<dbReference type="AlphaFoldDB" id="A0A9D1N2B8"/>
<accession>A0A9D1N2B8</accession>
<feature type="binding site" evidence="6">
    <location>
        <position position="115"/>
    </location>
    <ligand>
        <name>Mg(2+)</name>
        <dbReference type="ChEBI" id="CHEBI:18420"/>
        <note>catalytic</note>
    </ligand>
</feature>
<comment type="caution">
    <text evidence="8">The sequence shown here is derived from an EMBL/GenBank/DDBJ whole genome shotgun (WGS) entry which is preliminary data.</text>
</comment>
<dbReference type="PANTHER" id="PTHR45770">
    <property type="entry name" value="ATP-DEPENDENT 6-PHOSPHOFRUCTOKINASE 1"/>
    <property type="match status" value="1"/>
</dbReference>
<evidence type="ECO:0000256" key="4">
    <source>
        <dbReference type="ARBA" id="ARBA00022777"/>
    </source>
</evidence>
<dbReference type="GO" id="GO:0003872">
    <property type="term" value="F:6-phosphofructokinase activity"/>
    <property type="evidence" value="ECO:0007669"/>
    <property type="project" value="UniProtKB-UniRule"/>
</dbReference>
<comment type="caution">
    <text evidence="6">Lacks conserved residue(s) required for the propagation of feature annotation.</text>
</comment>
<reference evidence="8" key="1">
    <citation type="submission" date="2020-10" db="EMBL/GenBank/DDBJ databases">
        <authorList>
            <person name="Gilroy R."/>
        </authorList>
    </citation>
    <scope>NUCLEOTIDE SEQUENCE</scope>
    <source>
        <strain evidence="8">ChiGjej2B2-16831</strain>
    </source>
</reference>
<protein>
    <recommendedName>
        <fullName evidence="6">Pyrophosphate--fructose 6-phosphate 1-phosphotransferase</fullName>
        <ecNumber evidence="6">2.7.1.90</ecNumber>
    </recommendedName>
    <alternativeName>
        <fullName evidence="6">6-phosphofructokinase, pyrophosphate dependent</fullName>
    </alternativeName>
    <alternativeName>
        <fullName evidence="6">PPi-dependent phosphofructokinase</fullName>
        <shortName evidence="6">PPi-PFK</shortName>
    </alternativeName>
    <alternativeName>
        <fullName evidence="6">Pyrophosphate-dependent 6-phosphofructose-1-kinase</fullName>
    </alternativeName>
</protein>
<comment type="subunit">
    <text evidence="6">Homodimer.</text>
</comment>
<comment type="pathway">
    <text evidence="6">Carbohydrate degradation; glycolysis; D-glyceraldehyde 3-phosphate and glycerone phosphate from D-glucose: step 3/4.</text>
</comment>
<dbReference type="NCBIfam" id="NF010675">
    <property type="entry name" value="PRK14072.1"/>
    <property type="match status" value="1"/>
</dbReference>
<evidence type="ECO:0000313" key="8">
    <source>
        <dbReference type="EMBL" id="HIU93824.1"/>
    </source>
</evidence>
<gene>
    <name evidence="6" type="primary">pfp</name>
    <name evidence="8" type="ORF">IAD24_01575</name>
</gene>
<keyword evidence="4 6" id="KW-0418">Kinase</keyword>
<proteinExistence type="inferred from homology"/>
<evidence type="ECO:0000256" key="3">
    <source>
        <dbReference type="ARBA" id="ARBA00022723"/>
    </source>
</evidence>
<evidence type="ECO:0000256" key="2">
    <source>
        <dbReference type="ARBA" id="ARBA00022679"/>
    </source>
</evidence>
<dbReference type="GO" id="GO:0005737">
    <property type="term" value="C:cytoplasm"/>
    <property type="evidence" value="ECO:0007669"/>
    <property type="project" value="UniProtKB-SubCell"/>
</dbReference>
<comment type="function">
    <text evidence="6">Catalyzes the phosphorylation of D-fructose 6-phosphate, the first committing step of glycolysis. Uses inorganic phosphate (PPi) as phosphoryl donor instead of ATP like common ATP-dependent phosphofructokinases (ATP-PFKs), which renders the reaction reversible, and can thus function both in glycolysis and gluconeogenesis. Consistently, PPi-PFK can replace the enzymes of both the forward (ATP-PFK) and reverse (fructose-bisphosphatase (FBPase)) reactions.</text>
</comment>
<dbReference type="PRINTS" id="PR00476">
    <property type="entry name" value="PHFRCTKINASE"/>
</dbReference>
<comment type="subcellular location">
    <subcellularLocation>
        <location evidence="6">Cytoplasm</location>
    </subcellularLocation>
</comment>
<sequence>MSQLKGACIIGQSGGPTAVINASAYGVIRTALDNPNITKVYGAAHGIRGVLDDVLYDMGQEDPDELALMMHTPSSILGSCRYKLKDFEEDDTDYKRILEIFKKYDVRYFFYNGGNDSMDTCNKISKYMQMAGYECRIMGVPKTIDNDLWGTDHCPGFASAAKYVATSCMELYHDAFVYDTSMICIIEIMGRHAGWLAGSAAVASYLGQGPDLVYLPEVDFDMDAFLADVSRIYQKRGKCIIAVSEGIHDREGRLIAEYASHGETAVDSFGHKQLGGLAATLVAIVREKLGVSKIRGIELSLLQRCAAHCSSETDVEEAFLSGQKAVEYAAIAGVTDKMVGLERSYDRDGRYQCNIRLVELTDAANAEKKVPLEWINARGNGVTSEFVDYVMPLIQGTPSLVYENGMPRFAKLKKIVAK</sequence>
<keyword evidence="3 6" id="KW-0479">Metal-binding</keyword>
<keyword evidence="6" id="KW-0324">Glycolysis</keyword>
<feature type="binding site" evidence="6">
    <location>
        <begin position="189"/>
        <end position="191"/>
    </location>
    <ligand>
        <name>substrate</name>
    </ligand>
</feature>
<feature type="binding site" evidence="6">
    <location>
        <begin position="143"/>
        <end position="145"/>
    </location>
    <ligand>
        <name>substrate</name>
    </ligand>
</feature>
<name>A0A9D1N2B8_9FIRM</name>
<evidence type="ECO:0000259" key="7">
    <source>
        <dbReference type="Pfam" id="PF00365"/>
    </source>
</evidence>
<organism evidence="8 9">
    <name type="scientific">Candidatus Aphodomorpha intestinavium</name>
    <dbReference type="NCBI Taxonomy" id="2840672"/>
    <lineage>
        <taxon>Bacteria</taxon>
        <taxon>Bacillati</taxon>
        <taxon>Bacillota</taxon>
        <taxon>Clostridia</taxon>
        <taxon>Eubacteriales</taxon>
        <taxon>Candidatus Aphodomorpha</taxon>
    </lineage>
</organism>
<comment type="cofactor">
    <cofactor evidence="1 6">
        <name>Mg(2+)</name>
        <dbReference type="ChEBI" id="CHEBI:18420"/>
    </cofactor>
</comment>
<feature type="binding site" evidence="6">
    <location>
        <position position="15"/>
    </location>
    <ligand>
        <name>diphosphate</name>
        <dbReference type="ChEBI" id="CHEBI:33019"/>
    </ligand>
</feature>
<dbReference type="Pfam" id="PF00365">
    <property type="entry name" value="PFK"/>
    <property type="match status" value="1"/>
</dbReference>
<evidence type="ECO:0000313" key="9">
    <source>
        <dbReference type="Proteomes" id="UP000824128"/>
    </source>
</evidence>
<dbReference type="GO" id="GO:0047334">
    <property type="term" value="F:diphosphate-fructose-6-phosphate 1-phosphotransferase activity"/>
    <property type="evidence" value="ECO:0007669"/>
    <property type="project" value="UniProtKB-EC"/>
</dbReference>
<keyword evidence="2 6" id="KW-0808">Transferase</keyword>
<dbReference type="HAMAP" id="MF_01978">
    <property type="entry name" value="Phosphofructokinase_II_B2"/>
    <property type="match status" value="1"/>
</dbReference>
<dbReference type="InterPro" id="IPR022953">
    <property type="entry name" value="ATP_PFK"/>
</dbReference>
<dbReference type="EC" id="2.7.1.90" evidence="6"/>
<dbReference type="EMBL" id="DVNZ01000052">
    <property type="protein sequence ID" value="HIU93824.1"/>
    <property type="molecule type" value="Genomic_DNA"/>
</dbReference>
<dbReference type="Proteomes" id="UP000824128">
    <property type="component" value="Unassembled WGS sequence"/>
</dbReference>
<feature type="binding site" evidence="6">
    <location>
        <position position="245"/>
    </location>
    <ligand>
        <name>substrate</name>
    </ligand>
</feature>
<dbReference type="InterPro" id="IPR011404">
    <property type="entry name" value="PPi-PFK"/>
</dbReference>
<evidence type="ECO:0000256" key="1">
    <source>
        <dbReference type="ARBA" id="ARBA00001946"/>
    </source>
</evidence>
<comment type="catalytic activity">
    <reaction evidence="6">
        <text>beta-D-fructose 6-phosphate + diphosphate = beta-D-fructose 1,6-bisphosphate + phosphate + H(+)</text>
        <dbReference type="Rhea" id="RHEA:13613"/>
        <dbReference type="ChEBI" id="CHEBI:15378"/>
        <dbReference type="ChEBI" id="CHEBI:32966"/>
        <dbReference type="ChEBI" id="CHEBI:33019"/>
        <dbReference type="ChEBI" id="CHEBI:43474"/>
        <dbReference type="ChEBI" id="CHEBI:57634"/>
        <dbReference type="EC" id="2.7.1.90"/>
    </reaction>
</comment>
<dbReference type="InterPro" id="IPR000023">
    <property type="entry name" value="Phosphofructokinase_dom"/>
</dbReference>
<dbReference type="PIRSF" id="PIRSF036483">
    <property type="entry name" value="PFK_XF0274"/>
    <property type="match status" value="1"/>
</dbReference>
<feature type="site" description="Important for catalytic activity; stabilizes the transition state when the phosphoryl donor is PPi" evidence="6">
    <location>
        <position position="142"/>
    </location>
</feature>
<dbReference type="Gene3D" id="3.40.50.460">
    <property type="entry name" value="Phosphofructokinase domain"/>
    <property type="match status" value="1"/>
</dbReference>
<dbReference type="InterPro" id="IPR050929">
    <property type="entry name" value="PFKA"/>
</dbReference>
<feature type="active site" description="Proton acceptor" evidence="6">
    <location>
        <position position="145"/>
    </location>
</feature>
<feature type="domain" description="Phosphofructokinase" evidence="7">
    <location>
        <begin position="9"/>
        <end position="294"/>
    </location>
</feature>
<dbReference type="InterPro" id="IPR035966">
    <property type="entry name" value="PKF_sf"/>
</dbReference>